<dbReference type="InterPro" id="IPR011008">
    <property type="entry name" value="Dimeric_a/b-barrel"/>
</dbReference>
<dbReference type="Proteomes" id="UP000824230">
    <property type="component" value="Unassembled WGS sequence"/>
</dbReference>
<dbReference type="Gene3D" id="3.30.70.100">
    <property type="match status" value="1"/>
</dbReference>
<dbReference type="Pfam" id="PF03992">
    <property type="entry name" value="ABM"/>
    <property type="match status" value="1"/>
</dbReference>
<evidence type="ECO:0000313" key="2">
    <source>
        <dbReference type="EMBL" id="HIX37240.1"/>
    </source>
</evidence>
<reference evidence="2" key="1">
    <citation type="journal article" date="2021" name="PeerJ">
        <title>Extensive microbial diversity within the chicken gut microbiome revealed by metagenomics and culture.</title>
        <authorList>
            <person name="Gilroy R."/>
            <person name="Ravi A."/>
            <person name="Getino M."/>
            <person name="Pursley I."/>
            <person name="Horton D.L."/>
            <person name="Alikhan N.F."/>
            <person name="Baker D."/>
            <person name="Gharbi K."/>
            <person name="Hall N."/>
            <person name="Watson M."/>
            <person name="Adriaenssens E.M."/>
            <person name="Foster-Nyarko E."/>
            <person name="Jarju S."/>
            <person name="Secka A."/>
            <person name="Antonio M."/>
            <person name="Oren A."/>
            <person name="Chaudhuri R.R."/>
            <person name="La Ragione R."/>
            <person name="Hildebrand F."/>
            <person name="Pallen M.J."/>
        </authorList>
    </citation>
    <scope>NUCLEOTIDE SEQUENCE</scope>
    <source>
        <strain evidence="2">ChiHjej12B11-1927</strain>
    </source>
</reference>
<name>A0A9D1VKT7_9FIRM</name>
<feature type="domain" description="ABM" evidence="1">
    <location>
        <begin position="4"/>
        <end position="95"/>
    </location>
</feature>
<evidence type="ECO:0000313" key="3">
    <source>
        <dbReference type="Proteomes" id="UP000824230"/>
    </source>
</evidence>
<dbReference type="PROSITE" id="PS51725">
    <property type="entry name" value="ABM"/>
    <property type="match status" value="1"/>
</dbReference>
<keyword evidence="2" id="KW-0503">Monooxygenase</keyword>
<protein>
    <submittedName>
        <fullName evidence="2">Antibiotic biosynthesis monooxygenase</fullName>
    </submittedName>
</protein>
<proteinExistence type="predicted"/>
<dbReference type="AlphaFoldDB" id="A0A9D1VKT7"/>
<accession>A0A9D1VKT7</accession>
<dbReference type="GO" id="GO:0004497">
    <property type="term" value="F:monooxygenase activity"/>
    <property type="evidence" value="ECO:0007669"/>
    <property type="project" value="UniProtKB-KW"/>
</dbReference>
<reference evidence="2" key="2">
    <citation type="submission" date="2021-04" db="EMBL/GenBank/DDBJ databases">
        <authorList>
            <person name="Gilroy R."/>
        </authorList>
    </citation>
    <scope>NUCLEOTIDE SEQUENCE</scope>
    <source>
        <strain evidence="2">ChiHjej12B11-1927</strain>
    </source>
</reference>
<gene>
    <name evidence="2" type="ORF">H9738_05130</name>
</gene>
<keyword evidence="2" id="KW-0560">Oxidoreductase</keyword>
<comment type="caution">
    <text evidence="2">The sequence shown here is derived from an EMBL/GenBank/DDBJ whole genome shotgun (WGS) entry which is preliminary data.</text>
</comment>
<dbReference type="InterPro" id="IPR007138">
    <property type="entry name" value="ABM_dom"/>
</dbReference>
<sequence>MEEFMLCVEYTVKSGYRENFIREVQQSGVLDEIRREDGCLTYEYYCSAAKEDQVLLIEKWATEKQQKTHLDQPHMELLKRIKNKYVTDTSLEKYFPVR</sequence>
<organism evidence="2 3">
    <name type="scientific">Candidatus Blautia pullistercoris</name>
    <dbReference type="NCBI Taxonomy" id="2838499"/>
    <lineage>
        <taxon>Bacteria</taxon>
        <taxon>Bacillati</taxon>
        <taxon>Bacillota</taxon>
        <taxon>Clostridia</taxon>
        <taxon>Lachnospirales</taxon>
        <taxon>Lachnospiraceae</taxon>
        <taxon>Blautia</taxon>
    </lineage>
</organism>
<dbReference type="EMBL" id="DXFG01000095">
    <property type="protein sequence ID" value="HIX37240.1"/>
    <property type="molecule type" value="Genomic_DNA"/>
</dbReference>
<dbReference type="SUPFAM" id="SSF54909">
    <property type="entry name" value="Dimeric alpha+beta barrel"/>
    <property type="match status" value="1"/>
</dbReference>
<evidence type="ECO:0000259" key="1">
    <source>
        <dbReference type="PROSITE" id="PS51725"/>
    </source>
</evidence>